<evidence type="ECO:0000313" key="2">
    <source>
        <dbReference type="Proteomes" id="UP001054945"/>
    </source>
</evidence>
<accession>A0AAV4UD42</accession>
<dbReference type="Proteomes" id="UP001054945">
    <property type="component" value="Unassembled WGS sequence"/>
</dbReference>
<dbReference type="AlphaFoldDB" id="A0AAV4UD42"/>
<evidence type="ECO:0000313" key="1">
    <source>
        <dbReference type="EMBL" id="GIY55678.1"/>
    </source>
</evidence>
<proteinExistence type="predicted"/>
<sequence>MPRSISTYLLQQLHHLLHHLIHHLLHLQYLVRITYPAPAPVLQHLLLQLCRSTAYPALTPDPSITTISPPVHNILYHQYVPPSICLYIDACHTCVYRHLSYQLLVHVPPYQIHHLRITCHHHILGTCHHPAMTAPVASINLGPCCIRSSSAYHLRRHLGSVYPPPDPPQLHHVHLSMSDHFHPHRCLMCLIS</sequence>
<gene>
    <name evidence="1" type="ORF">CEXT_766321</name>
</gene>
<organism evidence="1 2">
    <name type="scientific">Caerostris extrusa</name>
    <name type="common">Bark spider</name>
    <name type="synonym">Caerostris bankana</name>
    <dbReference type="NCBI Taxonomy" id="172846"/>
    <lineage>
        <taxon>Eukaryota</taxon>
        <taxon>Metazoa</taxon>
        <taxon>Ecdysozoa</taxon>
        <taxon>Arthropoda</taxon>
        <taxon>Chelicerata</taxon>
        <taxon>Arachnida</taxon>
        <taxon>Araneae</taxon>
        <taxon>Araneomorphae</taxon>
        <taxon>Entelegynae</taxon>
        <taxon>Araneoidea</taxon>
        <taxon>Araneidae</taxon>
        <taxon>Caerostris</taxon>
    </lineage>
</organism>
<protein>
    <submittedName>
        <fullName evidence="1">Uncharacterized protein</fullName>
    </submittedName>
</protein>
<keyword evidence="2" id="KW-1185">Reference proteome</keyword>
<comment type="caution">
    <text evidence="1">The sequence shown here is derived from an EMBL/GenBank/DDBJ whole genome shotgun (WGS) entry which is preliminary data.</text>
</comment>
<dbReference type="EMBL" id="BPLR01012664">
    <property type="protein sequence ID" value="GIY55678.1"/>
    <property type="molecule type" value="Genomic_DNA"/>
</dbReference>
<name>A0AAV4UD42_CAEEX</name>
<reference evidence="1 2" key="1">
    <citation type="submission" date="2021-06" db="EMBL/GenBank/DDBJ databases">
        <title>Caerostris extrusa draft genome.</title>
        <authorList>
            <person name="Kono N."/>
            <person name="Arakawa K."/>
        </authorList>
    </citation>
    <scope>NUCLEOTIDE SEQUENCE [LARGE SCALE GENOMIC DNA]</scope>
</reference>